<dbReference type="InterPro" id="IPR001647">
    <property type="entry name" value="HTH_TetR"/>
</dbReference>
<keyword evidence="2 4" id="KW-0238">DNA-binding</keyword>
<dbReference type="SUPFAM" id="SSF46689">
    <property type="entry name" value="Homeodomain-like"/>
    <property type="match status" value="1"/>
</dbReference>
<dbReference type="PROSITE" id="PS50977">
    <property type="entry name" value="HTH_TETR_2"/>
    <property type="match status" value="1"/>
</dbReference>
<feature type="domain" description="HTH tetR-type" evidence="5">
    <location>
        <begin position="18"/>
        <end position="78"/>
    </location>
</feature>
<dbReference type="InterPro" id="IPR036271">
    <property type="entry name" value="Tet_transcr_reg_TetR-rel_C_sf"/>
</dbReference>
<dbReference type="InterPro" id="IPR050109">
    <property type="entry name" value="HTH-type_TetR-like_transc_reg"/>
</dbReference>
<dbReference type="SUPFAM" id="SSF48498">
    <property type="entry name" value="Tetracyclin repressor-like, C-terminal domain"/>
    <property type="match status" value="1"/>
</dbReference>
<dbReference type="Proteomes" id="UP000308430">
    <property type="component" value="Unassembled WGS sequence"/>
</dbReference>
<proteinExistence type="predicted"/>
<feature type="DNA-binding region" description="H-T-H motif" evidence="4">
    <location>
        <begin position="41"/>
        <end position="60"/>
    </location>
</feature>
<dbReference type="Gene3D" id="1.10.357.10">
    <property type="entry name" value="Tetracycline Repressor, domain 2"/>
    <property type="match status" value="1"/>
</dbReference>
<accession>A0A4S4APE6</accession>
<dbReference type="GO" id="GO:0003700">
    <property type="term" value="F:DNA-binding transcription factor activity"/>
    <property type="evidence" value="ECO:0007669"/>
    <property type="project" value="TreeGrafter"/>
</dbReference>
<keyword evidence="1" id="KW-0805">Transcription regulation</keyword>
<dbReference type="PANTHER" id="PTHR30055">
    <property type="entry name" value="HTH-TYPE TRANSCRIPTIONAL REGULATOR RUTR"/>
    <property type="match status" value="1"/>
</dbReference>
<dbReference type="PANTHER" id="PTHR30055:SF234">
    <property type="entry name" value="HTH-TYPE TRANSCRIPTIONAL REGULATOR BETI"/>
    <property type="match status" value="1"/>
</dbReference>
<reference evidence="6 7" key="1">
    <citation type="submission" date="2019-04" db="EMBL/GenBank/DDBJ databases">
        <title>Azoarcus nasutitermitis sp. nov. isolated from termite nest.</title>
        <authorList>
            <person name="Lin S.-Y."/>
            <person name="Hameed A."/>
            <person name="Hsu Y.-H."/>
            <person name="Young C.-C."/>
        </authorList>
    </citation>
    <scope>NUCLEOTIDE SEQUENCE [LARGE SCALE GENOMIC DNA]</scope>
    <source>
        <strain evidence="6 7">CC-YHH838</strain>
    </source>
</reference>
<keyword evidence="3" id="KW-0804">Transcription</keyword>
<dbReference type="EMBL" id="SSOC01000009">
    <property type="protein sequence ID" value="THF61523.1"/>
    <property type="molecule type" value="Genomic_DNA"/>
</dbReference>
<dbReference type="Pfam" id="PF00440">
    <property type="entry name" value="TetR_N"/>
    <property type="match status" value="1"/>
</dbReference>
<evidence type="ECO:0000256" key="4">
    <source>
        <dbReference type="PROSITE-ProRule" id="PRU00335"/>
    </source>
</evidence>
<organism evidence="6 7">
    <name type="scientific">Pseudothauera nasutitermitis</name>
    <dbReference type="NCBI Taxonomy" id="2565930"/>
    <lineage>
        <taxon>Bacteria</taxon>
        <taxon>Pseudomonadati</taxon>
        <taxon>Pseudomonadota</taxon>
        <taxon>Betaproteobacteria</taxon>
        <taxon>Rhodocyclales</taxon>
        <taxon>Zoogloeaceae</taxon>
        <taxon>Pseudothauera</taxon>
    </lineage>
</organism>
<evidence type="ECO:0000313" key="7">
    <source>
        <dbReference type="Proteomes" id="UP000308430"/>
    </source>
</evidence>
<evidence type="ECO:0000259" key="5">
    <source>
        <dbReference type="PROSITE" id="PS50977"/>
    </source>
</evidence>
<gene>
    <name evidence="6" type="ORF">E6C76_20830</name>
</gene>
<evidence type="ECO:0000313" key="6">
    <source>
        <dbReference type="EMBL" id="THF61523.1"/>
    </source>
</evidence>
<dbReference type="GO" id="GO:0000976">
    <property type="term" value="F:transcription cis-regulatory region binding"/>
    <property type="evidence" value="ECO:0007669"/>
    <property type="project" value="TreeGrafter"/>
</dbReference>
<evidence type="ECO:0000256" key="1">
    <source>
        <dbReference type="ARBA" id="ARBA00023015"/>
    </source>
</evidence>
<keyword evidence="7" id="KW-1185">Reference proteome</keyword>
<comment type="caution">
    <text evidence="6">The sequence shown here is derived from an EMBL/GenBank/DDBJ whole genome shotgun (WGS) entry which is preliminary data.</text>
</comment>
<evidence type="ECO:0000256" key="3">
    <source>
        <dbReference type="ARBA" id="ARBA00023163"/>
    </source>
</evidence>
<dbReference type="RefSeq" id="WP_136350185.1">
    <property type="nucleotide sequence ID" value="NZ_SSOC01000009.1"/>
</dbReference>
<dbReference type="OrthoDB" id="9151800at2"/>
<dbReference type="InterPro" id="IPR009057">
    <property type="entry name" value="Homeodomain-like_sf"/>
</dbReference>
<evidence type="ECO:0000256" key="2">
    <source>
        <dbReference type="ARBA" id="ARBA00023125"/>
    </source>
</evidence>
<sequence length="213" mass="22622">MHKPSSAPRTPGRPRGATDCRERLLAAALPAFTRLGFDGAGLRAIAAAAGCDASMVAHHFGGKAGLWRAVVERVALSHDDWLRAAATLAEPRAPVAGRVGALLDSMMDALAGMPDYVNFTLRALAEPEERRGFLVDRLIRPGVEILSPLWREAMAAGVLRPVEPLVLQFALFGACSMVLASREVRVQLGGRELGVEELKAELRGALLGEAAGQ</sequence>
<name>A0A4S4APE6_9RHOO</name>
<dbReference type="AlphaFoldDB" id="A0A4S4APE6"/>
<protein>
    <submittedName>
        <fullName evidence="6">TetR family transcriptional regulator</fullName>
    </submittedName>
</protein>